<gene>
    <name evidence="2" type="ORF">LCGC14_0759450</name>
</gene>
<dbReference type="EMBL" id="LAZR01001867">
    <property type="protein sequence ID" value="KKN37836.1"/>
    <property type="molecule type" value="Genomic_DNA"/>
</dbReference>
<proteinExistence type="predicted"/>
<keyword evidence="1" id="KW-0175">Coiled coil</keyword>
<reference evidence="2" key="1">
    <citation type="journal article" date="2015" name="Nature">
        <title>Complex archaea that bridge the gap between prokaryotes and eukaryotes.</title>
        <authorList>
            <person name="Spang A."/>
            <person name="Saw J.H."/>
            <person name="Jorgensen S.L."/>
            <person name="Zaremba-Niedzwiedzka K."/>
            <person name="Martijn J."/>
            <person name="Lind A.E."/>
            <person name="van Eijk R."/>
            <person name="Schleper C."/>
            <person name="Guy L."/>
            <person name="Ettema T.J."/>
        </authorList>
    </citation>
    <scope>NUCLEOTIDE SEQUENCE</scope>
</reference>
<organism evidence="2">
    <name type="scientific">marine sediment metagenome</name>
    <dbReference type="NCBI Taxonomy" id="412755"/>
    <lineage>
        <taxon>unclassified sequences</taxon>
        <taxon>metagenomes</taxon>
        <taxon>ecological metagenomes</taxon>
    </lineage>
</organism>
<comment type="caution">
    <text evidence="2">The sequence shown here is derived from an EMBL/GenBank/DDBJ whole genome shotgun (WGS) entry which is preliminary data.</text>
</comment>
<evidence type="ECO:0000313" key="2">
    <source>
        <dbReference type="EMBL" id="KKN37836.1"/>
    </source>
</evidence>
<name>A0A0F9SLS5_9ZZZZ</name>
<evidence type="ECO:0000256" key="1">
    <source>
        <dbReference type="SAM" id="Coils"/>
    </source>
</evidence>
<protein>
    <submittedName>
        <fullName evidence="2">Uncharacterized protein</fullName>
    </submittedName>
</protein>
<dbReference type="AlphaFoldDB" id="A0A0F9SLS5"/>
<sequence length="91" mass="10496">MSKNTTMKVSKKTLEKLHKLAGEIAAEKGRRVTLEEAIIQLLEENKKKKNNMNSFKIEDDRKAFLTLLDQKFSGGQPEDYKEYNFEDIGSD</sequence>
<feature type="coiled-coil region" evidence="1">
    <location>
        <begin position="31"/>
        <end position="58"/>
    </location>
</feature>
<accession>A0A0F9SLS5</accession>